<dbReference type="AlphaFoldDB" id="A0A803RBG1"/>
<sequence>MNKLSKIPTCKEHHPILVPLLESLIPFLGFPSLRPKSVTFTYAPTINLCLLVFHAIILNLTAVAKSNLNVTFLSIETTLLTSVQLNPSVEKFTGLVAFSCDPDKKQGL</sequence>
<accession>A0A803RBG1</accession>
<name>A0A803RBG1_CANSA</name>
<dbReference type="EMBL" id="UZAU01000831">
    <property type="status" value="NOT_ANNOTATED_CDS"/>
    <property type="molecule type" value="Genomic_DNA"/>
</dbReference>
<reference evidence="2" key="1">
    <citation type="submission" date="2021-03" db="UniProtKB">
        <authorList>
            <consortium name="EnsemblPlants"/>
        </authorList>
    </citation>
    <scope>IDENTIFICATION</scope>
</reference>
<organism evidence="2 3">
    <name type="scientific">Cannabis sativa</name>
    <name type="common">Hemp</name>
    <name type="synonym">Marijuana</name>
    <dbReference type="NCBI Taxonomy" id="3483"/>
    <lineage>
        <taxon>Eukaryota</taxon>
        <taxon>Viridiplantae</taxon>
        <taxon>Streptophyta</taxon>
        <taxon>Embryophyta</taxon>
        <taxon>Tracheophyta</taxon>
        <taxon>Spermatophyta</taxon>
        <taxon>Magnoliopsida</taxon>
        <taxon>eudicotyledons</taxon>
        <taxon>Gunneridae</taxon>
        <taxon>Pentapetalae</taxon>
        <taxon>rosids</taxon>
        <taxon>fabids</taxon>
        <taxon>Rosales</taxon>
        <taxon>Cannabaceae</taxon>
        <taxon>Cannabis</taxon>
    </lineage>
</organism>
<dbReference type="EnsemblPlants" id="novel_model_7414_5bd9a17a">
    <property type="protein sequence ID" value="cds.novel_model_7414_5bd9a17a"/>
    <property type="gene ID" value="novel_gene_3948_5bd9a17a"/>
</dbReference>
<keyword evidence="3" id="KW-1185">Reference proteome</keyword>
<keyword evidence="1" id="KW-1133">Transmembrane helix</keyword>
<evidence type="ECO:0000313" key="2">
    <source>
        <dbReference type="EnsemblPlants" id="cds.novel_model_7414_5bd9a17a"/>
    </source>
</evidence>
<feature type="transmembrane region" description="Helical" evidence="1">
    <location>
        <begin position="45"/>
        <end position="64"/>
    </location>
</feature>
<proteinExistence type="predicted"/>
<evidence type="ECO:0000256" key="1">
    <source>
        <dbReference type="SAM" id="Phobius"/>
    </source>
</evidence>
<dbReference type="Gramene" id="novel_model_7414_5bd9a17a">
    <property type="protein sequence ID" value="cds.novel_model_7414_5bd9a17a"/>
    <property type="gene ID" value="novel_gene_3948_5bd9a17a"/>
</dbReference>
<dbReference type="Proteomes" id="UP000596661">
    <property type="component" value="Unassembled WGS sequence"/>
</dbReference>
<protein>
    <submittedName>
        <fullName evidence="2">Uncharacterized protein</fullName>
    </submittedName>
</protein>
<evidence type="ECO:0000313" key="3">
    <source>
        <dbReference type="Proteomes" id="UP000596661"/>
    </source>
</evidence>
<keyword evidence="1" id="KW-0812">Transmembrane</keyword>
<keyword evidence="1" id="KW-0472">Membrane</keyword>